<reference evidence="2 4" key="2">
    <citation type="submission" date="2014-03" db="EMBL/GenBank/DDBJ databases">
        <title>Genomics of Bifidobacteria.</title>
        <authorList>
            <person name="Ventura M."/>
            <person name="Milani C."/>
            <person name="Lugli G.A."/>
        </authorList>
    </citation>
    <scope>NUCLEOTIDE SEQUENCE [LARGE SCALE GENOMIC DNA]</scope>
    <source>
        <strain evidence="2 4">LMG 11596</strain>
    </source>
</reference>
<dbReference type="InterPro" id="IPR019650">
    <property type="entry name" value="DUF2513"/>
</dbReference>
<evidence type="ECO:0000313" key="2">
    <source>
        <dbReference type="EMBL" id="KFI58734.1"/>
    </source>
</evidence>
<evidence type="ECO:0008006" key="5">
    <source>
        <dbReference type="Google" id="ProtNLM"/>
    </source>
</evidence>
<dbReference type="Pfam" id="PF10711">
    <property type="entry name" value="DUF2513"/>
    <property type="match status" value="1"/>
</dbReference>
<comment type="caution">
    <text evidence="1">The sequence shown here is derived from an EMBL/GenBank/DDBJ whole genome shotgun (WGS) entry which is preliminary data.</text>
</comment>
<evidence type="ECO:0000313" key="4">
    <source>
        <dbReference type="Proteomes" id="UP000029074"/>
    </source>
</evidence>
<dbReference type="AlphaFoldDB" id="D1NSM3"/>
<evidence type="ECO:0000313" key="3">
    <source>
        <dbReference type="Proteomes" id="UP000003656"/>
    </source>
</evidence>
<accession>D1NSM3</accession>
<keyword evidence="4" id="KW-1185">Reference proteome</keyword>
<dbReference type="EMBL" id="ABXB03000001">
    <property type="protein sequence ID" value="EFA23675.1"/>
    <property type="molecule type" value="Genomic_DNA"/>
</dbReference>
<dbReference type="STRING" id="561180.BIFGAL_02782"/>
<dbReference type="eggNOG" id="ENOG5033A72">
    <property type="taxonomic scope" value="Bacteria"/>
</dbReference>
<sequence length="115" mass="13089">MRRDMDLVRRILLEVGDSDLPLDANALVTDEYPFEQVAYHIDLIGQAGLVWVDVSRMIGDRIVRAGIGPLTWEGNEYLDAIRDDTVWRRVKTRIAKTVGSATIDTVIAHLRVDQW</sequence>
<protein>
    <recommendedName>
        <fullName evidence="5">DUF2513 domain-containing protein</fullName>
    </recommendedName>
</protein>
<organism evidence="1 3">
    <name type="scientific">Bifidobacterium gallicum DSM 20093 = LMG 11596</name>
    <dbReference type="NCBI Taxonomy" id="561180"/>
    <lineage>
        <taxon>Bacteria</taxon>
        <taxon>Bacillati</taxon>
        <taxon>Actinomycetota</taxon>
        <taxon>Actinomycetes</taxon>
        <taxon>Bifidobacteriales</taxon>
        <taxon>Bifidobacteriaceae</taxon>
        <taxon>Bifidobacterium</taxon>
    </lineage>
</organism>
<dbReference type="Proteomes" id="UP000003656">
    <property type="component" value="Unassembled WGS sequence"/>
</dbReference>
<gene>
    <name evidence="2" type="ORF">BGLCM_1027</name>
    <name evidence="1" type="ORF">BIFGAL_02782</name>
</gene>
<dbReference type="RefSeq" id="WP_006294188.1">
    <property type="nucleotide sequence ID" value="NZ_ABXB03000001.1"/>
</dbReference>
<name>D1NSM3_9BIFI</name>
<proteinExistence type="predicted"/>
<dbReference type="EMBL" id="JGYW01000005">
    <property type="protein sequence ID" value="KFI58734.1"/>
    <property type="molecule type" value="Genomic_DNA"/>
</dbReference>
<dbReference type="OrthoDB" id="6960201at2"/>
<reference evidence="1 3" key="1">
    <citation type="submission" date="2009-11" db="EMBL/GenBank/DDBJ databases">
        <authorList>
            <person name="Weinstock G."/>
            <person name="Sodergren E."/>
            <person name="Clifton S."/>
            <person name="Fulton L."/>
            <person name="Fulton B."/>
            <person name="Courtney L."/>
            <person name="Fronick C."/>
            <person name="Harrison M."/>
            <person name="Strong C."/>
            <person name="Farmer C."/>
            <person name="Delahaunty K."/>
            <person name="Markovic C."/>
            <person name="Hall O."/>
            <person name="Minx P."/>
            <person name="Tomlinson C."/>
            <person name="Mitreva M."/>
            <person name="Nelson J."/>
            <person name="Hou S."/>
            <person name="Wollam A."/>
            <person name="Pepin K.H."/>
            <person name="Johnson M."/>
            <person name="Bhonagiri V."/>
            <person name="Nash W.E."/>
            <person name="Warren W."/>
            <person name="Chinwalla A."/>
            <person name="Mardis E.R."/>
            <person name="Wilson R.K."/>
        </authorList>
    </citation>
    <scope>NUCLEOTIDE SEQUENCE [LARGE SCALE GENOMIC DNA]</scope>
    <source>
        <strain evidence="1 3">DSM 20093</strain>
    </source>
</reference>
<evidence type="ECO:0000313" key="1">
    <source>
        <dbReference type="EMBL" id="EFA23675.1"/>
    </source>
</evidence>
<dbReference type="Proteomes" id="UP000029074">
    <property type="component" value="Unassembled WGS sequence"/>
</dbReference>